<proteinExistence type="inferred from homology"/>
<evidence type="ECO:0000259" key="5">
    <source>
        <dbReference type="Pfam" id="PF07732"/>
    </source>
</evidence>
<feature type="domain" description="Plastocyanin-like" evidence="5">
    <location>
        <begin position="71"/>
        <end position="103"/>
    </location>
</feature>
<organism evidence="6 7">
    <name type="scientific">Solihabitans fulvus</name>
    <dbReference type="NCBI Taxonomy" id="1892852"/>
    <lineage>
        <taxon>Bacteria</taxon>
        <taxon>Bacillati</taxon>
        <taxon>Actinomycetota</taxon>
        <taxon>Actinomycetes</taxon>
        <taxon>Pseudonocardiales</taxon>
        <taxon>Pseudonocardiaceae</taxon>
        <taxon>Solihabitans</taxon>
    </lineage>
</organism>
<gene>
    <name evidence="6" type="ORF">F0L68_24560</name>
</gene>
<dbReference type="GO" id="GO:0016491">
    <property type="term" value="F:oxidoreductase activity"/>
    <property type="evidence" value="ECO:0007669"/>
    <property type="project" value="UniProtKB-KW"/>
</dbReference>
<keyword evidence="7" id="KW-1185">Reference proteome</keyword>
<evidence type="ECO:0000256" key="1">
    <source>
        <dbReference type="ARBA" id="ARBA00010609"/>
    </source>
</evidence>
<dbReference type="Pfam" id="PF07732">
    <property type="entry name" value="Cu-oxidase_3"/>
    <property type="match status" value="2"/>
</dbReference>
<evidence type="ECO:0000256" key="3">
    <source>
        <dbReference type="ARBA" id="ARBA00023002"/>
    </source>
</evidence>
<name>A0A5B2X4A4_9PSEU</name>
<dbReference type="Proteomes" id="UP000323454">
    <property type="component" value="Unassembled WGS sequence"/>
</dbReference>
<protein>
    <submittedName>
        <fullName evidence="6">Multicopper oxidase domain-containing protein</fullName>
    </submittedName>
</protein>
<dbReference type="PROSITE" id="PS00080">
    <property type="entry name" value="MULTICOPPER_OXIDASE2"/>
    <property type="match status" value="1"/>
</dbReference>
<dbReference type="InterPro" id="IPR011707">
    <property type="entry name" value="Cu-oxidase-like_N"/>
</dbReference>
<keyword evidence="2" id="KW-0479">Metal-binding</keyword>
<dbReference type="SUPFAM" id="SSF49503">
    <property type="entry name" value="Cupredoxins"/>
    <property type="match status" value="3"/>
</dbReference>
<reference evidence="6 7" key="2">
    <citation type="submission" date="2019-09" db="EMBL/GenBank/DDBJ databases">
        <authorList>
            <person name="Jin C."/>
        </authorList>
    </citation>
    <scope>NUCLEOTIDE SEQUENCE [LARGE SCALE GENOMIC DNA]</scope>
    <source>
        <strain evidence="6 7">AN110305</strain>
    </source>
</reference>
<feature type="domain" description="Plastocyanin-like" evidence="4">
    <location>
        <begin position="468"/>
        <end position="595"/>
    </location>
</feature>
<dbReference type="CDD" id="cd13844">
    <property type="entry name" value="CuRO_1_BOD_CotA_like"/>
    <property type="match status" value="1"/>
</dbReference>
<evidence type="ECO:0000313" key="6">
    <source>
        <dbReference type="EMBL" id="KAA2258148.1"/>
    </source>
</evidence>
<dbReference type="EMBL" id="VUOB01000042">
    <property type="protein sequence ID" value="KAA2258148.1"/>
    <property type="molecule type" value="Genomic_DNA"/>
</dbReference>
<dbReference type="Pfam" id="PF07731">
    <property type="entry name" value="Cu-oxidase_2"/>
    <property type="match status" value="1"/>
</dbReference>
<dbReference type="InterPro" id="IPR011706">
    <property type="entry name" value="Cu-oxidase_C"/>
</dbReference>
<reference evidence="6 7" key="1">
    <citation type="submission" date="2019-09" db="EMBL/GenBank/DDBJ databases">
        <title>Goodfellowia gen. nov., a new genus of the Pseudonocardineae related to Actinoalloteichus, containing Goodfellowia coeruleoviolacea gen. nov., comb. nov. gen. nov., comb. nov.</title>
        <authorList>
            <person name="Labeda D."/>
        </authorList>
    </citation>
    <scope>NUCLEOTIDE SEQUENCE [LARGE SCALE GENOMIC DNA]</scope>
    <source>
        <strain evidence="6 7">AN110305</strain>
    </source>
</reference>
<keyword evidence="3" id="KW-0560">Oxidoreductase</keyword>
<accession>A0A5B2X4A4</accession>
<feature type="domain" description="Plastocyanin-like" evidence="5">
    <location>
        <begin position="144"/>
        <end position="212"/>
    </location>
</feature>
<dbReference type="RefSeq" id="WP_149852148.1">
    <property type="nucleotide sequence ID" value="NZ_VUOB01000042.1"/>
</dbReference>
<evidence type="ECO:0000256" key="2">
    <source>
        <dbReference type="ARBA" id="ARBA00022723"/>
    </source>
</evidence>
<dbReference type="AlphaFoldDB" id="A0A5B2X4A4"/>
<comment type="similarity">
    <text evidence="1">Belongs to the multicopper oxidase family.</text>
</comment>
<dbReference type="PANTHER" id="PTHR48267">
    <property type="entry name" value="CUPREDOXIN SUPERFAMILY PROTEIN"/>
    <property type="match status" value="1"/>
</dbReference>
<dbReference type="OrthoDB" id="345021at2"/>
<sequence length="610" mass="67505">MTELIDSTVSWVEPRHAVVGEAEAILGGTLTPYLDPMRVPPLLRPRPQGDVSHVTVRMRATWARLHSELPPSRVWAYDGHFPGPTIEVRRGQRLRVSWANEITGDYPLRHVAVAASTSNPDPMGRAGRDGVEADPKVAALPPWTVVHLHGARTNAGNDGWAFNAVPTGGAQLAEYPNDQPAATMWYHDHAMGVTALNVQTGLAGMYLIRDDEEDALRLPSGPHEVPLILSDRNLDTTPDGQLTGQLLHKVQRLTNAAGGEVDTNFRGPFTLVNGTIWPHFEVDARWYRFRVLNAANGRFYSLRLVYEDGSTVPQELMRRAVWQIGTDSGLLPEPVSIPDGGLTLAPAERADLLVDFSVFRGRKVRFVNALDDGAVLEFRVDDQQVGDPFALPRKLSGSFVRLTHDSHPHEHRWLVLTLPASSGMPELWEMAMTDDRSLAGKATDGVIEVLLPGAKETTLLRRVAKMFEDTVNFFTDLGGWEQWNILNLGPITHPVHIHLTAFQLLSRDSYVNTFEQATDPAGVPIEGTAGPVTRAAVEPLPDNEIGWKDVIRVAPNQLATVFGRFDGGTGEFMYHCHILEHEDEGMMRPFVVMPREILDYRPMGGKPMPM</sequence>
<dbReference type="InterPro" id="IPR002355">
    <property type="entry name" value="Cu_oxidase_Cu_BS"/>
</dbReference>
<dbReference type="InterPro" id="IPR008972">
    <property type="entry name" value="Cupredoxin"/>
</dbReference>
<dbReference type="PROSITE" id="PS00079">
    <property type="entry name" value="MULTICOPPER_OXIDASE1"/>
    <property type="match status" value="1"/>
</dbReference>
<dbReference type="InterPro" id="IPR033138">
    <property type="entry name" value="Cu_oxidase_CS"/>
</dbReference>
<dbReference type="InterPro" id="IPR045087">
    <property type="entry name" value="Cu-oxidase_fam"/>
</dbReference>
<dbReference type="PANTHER" id="PTHR48267:SF1">
    <property type="entry name" value="BILIRUBIN OXIDASE"/>
    <property type="match status" value="1"/>
</dbReference>
<evidence type="ECO:0000313" key="7">
    <source>
        <dbReference type="Proteomes" id="UP000323454"/>
    </source>
</evidence>
<comment type="caution">
    <text evidence="6">The sequence shown here is derived from an EMBL/GenBank/DDBJ whole genome shotgun (WGS) entry which is preliminary data.</text>
</comment>
<dbReference type="GO" id="GO:0005507">
    <property type="term" value="F:copper ion binding"/>
    <property type="evidence" value="ECO:0007669"/>
    <property type="project" value="InterPro"/>
</dbReference>
<evidence type="ECO:0000259" key="4">
    <source>
        <dbReference type="Pfam" id="PF07731"/>
    </source>
</evidence>
<dbReference type="Gene3D" id="2.60.40.420">
    <property type="entry name" value="Cupredoxins - blue copper proteins"/>
    <property type="match status" value="3"/>
</dbReference>